<evidence type="ECO:0000313" key="1">
    <source>
        <dbReference type="EMBL" id="ATZ59013.1"/>
    </source>
</evidence>
<dbReference type="GeneID" id="71696285"/>
<accession>A0A2H4U4G7</accession>
<reference evidence="2" key="1">
    <citation type="submission" date="2016-10" db="EMBL/GenBank/DDBJ databases">
        <authorList>
            <person name="Kim B.-C."/>
            <person name="Jeong H."/>
        </authorList>
    </citation>
    <scope>NUCLEOTIDE SEQUENCE [LARGE SCALE GENOMIC DNA]</scope>
    <source>
        <strain evidence="2">KB11</strain>
    </source>
</reference>
<sequence length="601" mass="70931">MDDFKVPFAAYSALFRAVNNSMFINDKLSNKIVWMSNGNKEVNMEIFNEKRLKSILFKEIKSLYNDRINFHDLNLARLGEGDINNFLIERFYLVEDNDYGYSGLYEIFPKTFRCEKCDDFRIFQNEKEWAEFDVNKCRVSGCDGSYTQVPFVGFCETCGEISSIFHNCENHGHEHLKLIRKDINAPGTWKIRCTECNNEMDMMNFCNHRKHTLSDKDIRKLKPINVNQGGIFRSIVKTTIDIADYGESKDIDIILLGAYLHYWDKYFDEESDLYDEEIIEDVVYYLDMLEKYSSERDRRKAVRRGINPEVFEEGEKIKKDVDNLKEEYDFSYSELNDYFILKKRFSEDEENQNINFYDIVKDNEKSLKEYVKFKREIGIEEITYIPDIHIISSSIGVIKGINRSDENIVPHFEPHWKSQKDKDTFRAFSFPFETEGIMFDLDKEKLVKWIFDNSNKEWDKNISAEEFLFELDECSQEYKNLKTLIHTFSHILINRSSLYTGLNSDSCGELLFPKAGAFLIYSTSNINIGGFSFVFENSLFEWFNNVKLEVNDCVFDPTCIDEHGACFSCVYLPEFVCSHFNDFLDRDVFLGENRFKKGYWE</sequence>
<organism evidence="1 2">
    <name type="scientific">Methanobrevibacter smithii</name>
    <dbReference type="NCBI Taxonomy" id="2173"/>
    <lineage>
        <taxon>Archaea</taxon>
        <taxon>Methanobacteriati</taxon>
        <taxon>Methanobacteriota</taxon>
        <taxon>Methanomada group</taxon>
        <taxon>Methanobacteria</taxon>
        <taxon>Methanobacteriales</taxon>
        <taxon>Methanobacteriaceae</taxon>
        <taxon>Methanobrevibacter</taxon>
    </lineage>
</organism>
<dbReference type="RefSeq" id="WP_100815139.1">
    <property type="nucleotide sequence ID" value="NZ_AP025586.1"/>
</dbReference>
<name>A0A2H4U4G7_METSM</name>
<dbReference type="Proteomes" id="UP000232133">
    <property type="component" value="Chromosome"/>
</dbReference>
<protein>
    <submittedName>
        <fullName evidence="1">Uncharacterized protein</fullName>
    </submittedName>
</protein>
<evidence type="ECO:0000313" key="2">
    <source>
        <dbReference type="Proteomes" id="UP000232133"/>
    </source>
</evidence>
<gene>
    <name evidence="1" type="ORF">BK798_00590</name>
</gene>
<proteinExistence type="predicted"/>
<dbReference type="EMBL" id="CP017803">
    <property type="protein sequence ID" value="ATZ59013.1"/>
    <property type="molecule type" value="Genomic_DNA"/>
</dbReference>
<dbReference type="AlphaFoldDB" id="A0A2H4U4G7"/>